<reference evidence="2" key="1">
    <citation type="submission" date="2022-11" db="UniProtKB">
        <authorList>
            <consortium name="WormBaseParasite"/>
        </authorList>
    </citation>
    <scope>IDENTIFICATION</scope>
</reference>
<dbReference type="Gene3D" id="3.90.1720.10">
    <property type="entry name" value="endopeptidase domain like (from Nostoc punctiforme)"/>
    <property type="match status" value="1"/>
</dbReference>
<dbReference type="AlphaFoldDB" id="A0A914QXE0"/>
<protein>
    <submittedName>
        <fullName evidence="2">LRAT domain-containing protein</fullName>
    </submittedName>
</protein>
<evidence type="ECO:0000313" key="1">
    <source>
        <dbReference type="Proteomes" id="UP000887578"/>
    </source>
</evidence>
<evidence type="ECO:0000313" key="2">
    <source>
        <dbReference type="WBParaSite" id="PDA_v2.g8952.t1"/>
    </source>
</evidence>
<name>A0A914QXE0_9BILA</name>
<proteinExistence type="predicted"/>
<sequence length="92" mass="10990">MDRARVSRWYSKQEKQQLLNELHTGDLIECKNDNPFIHHYAVYIGTNDEGIHEVMDRTGALRLKSIFWFVVRRATRITKCNVIDFYNDFTHC</sequence>
<dbReference type="WBParaSite" id="PDA_v2.g8952.t1">
    <property type="protein sequence ID" value="PDA_v2.g8952.t1"/>
    <property type="gene ID" value="PDA_v2.g8952"/>
</dbReference>
<organism evidence="1 2">
    <name type="scientific">Panagrolaimus davidi</name>
    <dbReference type="NCBI Taxonomy" id="227884"/>
    <lineage>
        <taxon>Eukaryota</taxon>
        <taxon>Metazoa</taxon>
        <taxon>Ecdysozoa</taxon>
        <taxon>Nematoda</taxon>
        <taxon>Chromadorea</taxon>
        <taxon>Rhabditida</taxon>
        <taxon>Tylenchina</taxon>
        <taxon>Panagrolaimomorpha</taxon>
        <taxon>Panagrolaimoidea</taxon>
        <taxon>Panagrolaimidae</taxon>
        <taxon>Panagrolaimus</taxon>
    </lineage>
</organism>
<dbReference type="Proteomes" id="UP000887578">
    <property type="component" value="Unplaced"/>
</dbReference>
<keyword evidence="1" id="KW-1185">Reference proteome</keyword>
<accession>A0A914QXE0</accession>